<dbReference type="Gene3D" id="3.40.30.10">
    <property type="entry name" value="Glutaredoxin"/>
    <property type="match status" value="1"/>
</dbReference>
<feature type="region of interest" description="Disordered" evidence="1">
    <location>
        <begin position="98"/>
        <end position="120"/>
    </location>
</feature>
<dbReference type="OrthoDB" id="9761899at2"/>
<evidence type="ECO:0000313" key="3">
    <source>
        <dbReference type="Proteomes" id="UP000245368"/>
    </source>
</evidence>
<organism evidence="2 3">
    <name type="scientific">Deinococcus irradiatisoli</name>
    <dbReference type="NCBI Taxonomy" id="2202254"/>
    <lineage>
        <taxon>Bacteria</taxon>
        <taxon>Thermotogati</taxon>
        <taxon>Deinococcota</taxon>
        <taxon>Deinococci</taxon>
        <taxon>Deinococcales</taxon>
        <taxon>Deinococcaceae</taxon>
        <taxon>Deinococcus</taxon>
    </lineage>
</organism>
<accession>A0A2Z3JGY9</accession>
<gene>
    <name evidence="2" type="ORF">DKM44_05560</name>
</gene>
<name>A0A2Z3JGY9_9DEIO</name>
<dbReference type="Proteomes" id="UP000245368">
    <property type="component" value="Chromosome"/>
</dbReference>
<sequence length="120" mass="13252">MPSGPTFFATRAHLLICQNANCRARGSDLLYRAAWAMLERERLAYYKSGGSVRLTESGCLGACQFGPVLACYRRRNGQLEEGWYAAADLPLMRAVAQAAHDESDLPGERRYGPPEEVTTP</sequence>
<dbReference type="Pfam" id="PF01257">
    <property type="entry name" value="2Fe-2S_thioredx"/>
    <property type="match status" value="1"/>
</dbReference>
<reference evidence="2 3" key="1">
    <citation type="submission" date="2018-05" db="EMBL/GenBank/DDBJ databases">
        <title>Complete Genome Sequence of Deinococcus sp. strain 17bor-2.</title>
        <authorList>
            <person name="Srinivasan S."/>
        </authorList>
    </citation>
    <scope>NUCLEOTIDE SEQUENCE [LARGE SCALE GENOMIC DNA]</scope>
    <source>
        <strain evidence="2 3">17bor-2</strain>
    </source>
</reference>
<evidence type="ECO:0000313" key="2">
    <source>
        <dbReference type="EMBL" id="AWN22761.1"/>
    </source>
</evidence>
<evidence type="ECO:0000256" key="1">
    <source>
        <dbReference type="SAM" id="MobiDB-lite"/>
    </source>
</evidence>
<protein>
    <submittedName>
        <fullName evidence="2">Ferredoxin</fullName>
    </submittedName>
</protein>
<dbReference type="CDD" id="cd02980">
    <property type="entry name" value="TRX_Fd_family"/>
    <property type="match status" value="1"/>
</dbReference>
<dbReference type="SUPFAM" id="SSF52833">
    <property type="entry name" value="Thioredoxin-like"/>
    <property type="match status" value="1"/>
</dbReference>
<dbReference type="AlphaFoldDB" id="A0A2Z3JGY9"/>
<dbReference type="KEGG" id="dez:DKM44_05560"/>
<keyword evidence="3" id="KW-1185">Reference proteome</keyword>
<dbReference type="RefSeq" id="WP_109826044.1">
    <property type="nucleotide sequence ID" value="NZ_CP029494.1"/>
</dbReference>
<dbReference type="EMBL" id="CP029494">
    <property type="protein sequence ID" value="AWN22761.1"/>
    <property type="molecule type" value="Genomic_DNA"/>
</dbReference>
<feature type="compositionally biased region" description="Basic and acidic residues" evidence="1">
    <location>
        <begin position="99"/>
        <end position="113"/>
    </location>
</feature>
<proteinExistence type="predicted"/>
<dbReference type="InterPro" id="IPR036249">
    <property type="entry name" value="Thioredoxin-like_sf"/>
</dbReference>